<evidence type="ECO:0000256" key="4">
    <source>
        <dbReference type="ARBA" id="ARBA00022801"/>
    </source>
</evidence>
<dbReference type="GO" id="GO:0008800">
    <property type="term" value="F:beta-lactamase activity"/>
    <property type="evidence" value="ECO:0007669"/>
    <property type="project" value="UniProtKB-UniRule"/>
</dbReference>
<evidence type="ECO:0000256" key="1">
    <source>
        <dbReference type="ARBA" id="ARBA00001526"/>
    </source>
</evidence>
<feature type="domain" description="Beta-lactamase-related" evidence="8">
    <location>
        <begin position="39"/>
        <end position="387"/>
    </location>
</feature>
<dbReference type="Pfam" id="PF00144">
    <property type="entry name" value="Beta-lactamase"/>
    <property type="match status" value="1"/>
</dbReference>
<comment type="caution">
    <text evidence="9">The sequence shown here is derived from an EMBL/GenBank/DDBJ whole genome shotgun (WGS) entry which is preliminary data.</text>
</comment>
<protein>
    <recommendedName>
        <fullName evidence="3 6">Beta-lactamase</fullName>
        <ecNumber evidence="3 6">3.5.2.6</ecNumber>
    </recommendedName>
</protein>
<comment type="catalytic activity">
    <reaction evidence="1 6">
        <text>a beta-lactam + H2O = a substituted beta-amino acid</text>
        <dbReference type="Rhea" id="RHEA:20401"/>
        <dbReference type="ChEBI" id="CHEBI:15377"/>
        <dbReference type="ChEBI" id="CHEBI:35627"/>
        <dbReference type="ChEBI" id="CHEBI:140347"/>
        <dbReference type="EC" id="3.5.2.6"/>
    </reaction>
</comment>
<dbReference type="SUPFAM" id="SSF56601">
    <property type="entry name" value="beta-lactamase/transpeptidase-like"/>
    <property type="match status" value="1"/>
</dbReference>
<evidence type="ECO:0000256" key="5">
    <source>
        <dbReference type="ARBA" id="ARBA00023251"/>
    </source>
</evidence>
<reference evidence="9 10" key="1">
    <citation type="submission" date="2020-08" db="EMBL/GenBank/DDBJ databases">
        <title>Genomic Encyclopedia of Type Strains, Phase IV (KMG-IV): sequencing the most valuable type-strain genomes for metagenomic binning, comparative biology and taxonomic classification.</title>
        <authorList>
            <person name="Goeker M."/>
        </authorList>
    </citation>
    <scope>NUCLEOTIDE SEQUENCE [LARGE SCALE GENOMIC DNA]</scope>
    <source>
        <strain evidence="9 10">DSM 25024</strain>
    </source>
</reference>
<evidence type="ECO:0000313" key="10">
    <source>
        <dbReference type="Proteomes" id="UP000531216"/>
    </source>
</evidence>
<dbReference type="InterPro" id="IPR058136">
    <property type="entry name" value="AmpC"/>
</dbReference>
<sequence length="388" mass="40974">MPASPTLRSLLSGLAMAASLAALVSPAAATDPAAVERQVRSVIEPVMREASIPGMAVVVIENGRRHQFNFGVDAPSGGKPVTADTLFELGSLSKTFTATLGATAEAEGHLSLSDPAERYEPALAGHPIGRATLLDLATYTAAGLPLQFPDDVSGNEAILRYFQNFRPEVEPGTVRRYSNPSIGLFGDLAGRATGEGFEATMTRDILPALGLRSTFLTVPEREMPRYAFGTAPTGEAIRVSPGPLDGSAYGLKSTATDMARFVEVQIDPSSLPAPLRAGVEATHLGHARVGPMVQGLGWEQYPYPVDVEMLLTGNSADMALKPQTATRLDPPQAPQGAVLFNKTGSTRGFGAYAAFVPERRIGVVFLANRNWPNATRVRAGHAILSALD</sequence>
<dbReference type="PANTHER" id="PTHR46825">
    <property type="entry name" value="D-ALANYL-D-ALANINE-CARBOXYPEPTIDASE/ENDOPEPTIDASE AMPH"/>
    <property type="match status" value="1"/>
</dbReference>
<dbReference type="InterPro" id="IPR001586">
    <property type="entry name" value="Beta-lactam_class-C_AS"/>
</dbReference>
<keyword evidence="10" id="KW-1185">Reference proteome</keyword>
<dbReference type="GO" id="GO:0046677">
    <property type="term" value="P:response to antibiotic"/>
    <property type="evidence" value="ECO:0007669"/>
    <property type="project" value="UniProtKB-UniRule"/>
</dbReference>
<dbReference type="Proteomes" id="UP000531216">
    <property type="component" value="Unassembled WGS sequence"/>
</dbReference>
<feature type="chain" id="PRO_5031523885" description="Beta-lactamase" evidence="7">
    <location>
        <begin position="18"/>
        <end position="388"/>
    </location>
</feature>
<keyword evidence="4 6" id="KW-0378">Hydrolase</keyword>
<evidence type="ECO:0000256" key="7">
    <source>
        <dbReference type="SAM" id="SignalP"/>
    </source>
</evidence>
<name>A0A7W6FV41_9HYPH</name>
<dbReference type="InterPro" id="IPR001466">
    <property type="entry name" value="Beta-lactam-related"/>
</dbReference>
<evidence type="ECO:0000256" key="3">
    <source>
        <dbReference type="ARBA" id="ARBA00012865"/>
    </source>
</evidence>
<organism evidence="9 10">
    <name type="scientific">Aureimonas phyllosphaerae</name>
    <dbReference type="NCBI Taxonomy" id="1166078"/>
    <lineage>
        <taxon>Bacteria</taxon>
        <taxon>Pseudomonadati</taxon>
        <taxon>Pseudomonadota</taxon>
        <taxon>Alphaproteobacteria</taxon>
        <taxon>Hyphomicrobiales</taxon>
        <taxon>Aurantimonadaceae</taxon>
        <taxon>Aureimonas</taxon>
    </lineage>
</organism>
<dbReference type="AlphaFoldDB" id="A0A7W6FV41"/>
<dbReference type="EMBL" id="JACIDO010000005">
    <property type="protein sequence ID" value="MBB3936751.1"/>
    <property type="molecule type" value="Genomic_DNA"/>
</dbReference>
<feature type="signal peptide" evidence="7">
    <location>
        <begin position="1"/>
        <end position="17"/>
    </location>
</feature>
<dbReference type="PROSITE" id="PS00336">
    <property type="entry name" value="BETA_LACTAMASE_C"/>
    <property type="match status" value="1"/>
</dbReference>
<evidence type="ECO:0000256" key="6">
    <source>
        <dbReference type="RuleBase" id="RU361140"/>
    </source>
</evidence>
<dbReference type="InterPro" id="IPR012338">
    <property type="entry name" value="Beta-lactam/transpept-like"/>
</dbReference>
<dbReference type="EC" id="3.5.2.6" evidence="3 6"/>
<dbReference type="InterPro" id="IPR050491">
    <property type="entry name" value="AmpC-like"/>
</dbReference>
<comment type="similarity">
    <text evidence="2 6">Belongs to the class-C beta-lactamase family.</text>
</comment>
<dbReference type="GO" id="GO:0030288">
    <property type="term" value="C:outer membrane-bounded periplasmic space"/>
    <property type="evidence" value="ECO:0007669"/>
    <property type="project" value="InterPro"/>
</dbReference>
<keyword evidence="5 6" id="KW-0046">Antibiotic resistance</keyword>
<dbReference type="NCBIfam" id="NF033085">
    <property type="entry name" value="bla_class_C"/>
    <property type="match status" value="1"/>
</dbReference>
<accession>A0A7W6FV41</accession>
<evidence type="ECO:0000256" key="2">
    <source>
        <dbReference type="ARBA" id="ARBA00007840"/>
    </source>
</evidence>
<evidence type="ECO:0000313" key="9">
    <source>
        <dbReference type="EMBL" id="MBB3936751.1"/>
    </source>
</evidence>
<dbReference type="GO" id="GO:0017001">
    <property type="term" value="P:antibiotic catabolic process"/>
    <property type="evidence" value="ECO:0007669"/>
    <property type="project" value="InterPro"/>
</dbReference>
<dbReference type="Gene3D" id="3.40.710.10">
    <property type="entry name" value="DD-peptidase/beta-lactamase superfamily"/>
    <property type="match status" value="1"/>
</dbReference>
<keyword evidence="7" id="KW-0732">Signal</keyword>
<evidence type="ECO:0000259" key="8">
    <source>
        <dbReference type="Pfam" id="PF00144"/>
    </source>
</evidence>
<dbReference type="PANTHER" id="PTHR46825:SF8">
    <property type="entry name" value="BETA-LACTAMASE-RELATED"/>
    <property type="match status" value="1"/>
</dbReference>
<gene>
    <name evidence="9" type="ORF">GGR05_002905</name>
</gene>
<proteinExistence type="inferred from homology"/>